<keyword evidence="1" id="KW-0596">Phosphopantetheine</keyword>
<dbReference type="Proteomes" id="UP000789901">
    <property type="component" value="Unassembled WGS sequence"/>
</dbReference>
<dbReference type="Pfam" id="PF23562">
    <property type="entry name" value="AMP-binding_C_3"/>
    <property type="match status" value="1"/>
</dbReference>
<dbReference type="SUPFAM" id="SSF47336">
    <property type="entry name" value="ACP-like"/>
    <property type="match status" value="1"/>
</dbReference>
<dbReference type="InterPro" id="IPR020845">
    <property type="entry name" value="AMP-binding_CS"/>
</dbReference>
<dbReference type="InterPro" id="IPR013120">
    <property type="entry name" value="FAR_NAD-bd"/>
</dbReference>
<evidence type="ECO:0000259" key="3">
    <source>
        <dbReference type="PROSITE" id="PS50075"/>
    </source>
</evidence>
<dbReference type="Pfam" id="PF07993">
    <property type="entry name" value="NAD_binding_4"/>
    <property type="match status" value="1"/>
</dbReference>
<dbReference type="PROSITE" id="PS00455">
    <property type="entry name" value="AMP_BINDING"/>
    <property type="match status" value="1"/>
</dbReference>
<dbReference type="Gene3D" id="3.40.50.12780">
    <property type="entry name" value="N-terminal domain of ligase-like"/>
    <property type="match status" value="1"/>
</dbReference>
<evidence type="ECO:0000256" key="2">
    <source>
        <dbReference type="ARBA" id="ARBA00022553"/>
    </source>
</evidence>
<organism evidence="4 5">
    <name type="scientific">Gigaspora margarita</name>
    <dbReference type="NCBI Taxonomy" id="4874"/>
    <lineage>
        <taxon>Eukaryota</taxon>
        <taxon>Fungi</taxon>
        <taxon>Fungi incertae sedis</taxon>
        <taxon>Mucoromycota</taxon>
        <taxon>Glomeromycotina</taxon>
        <taxon>Glomeromycetes</taxon>
        <taxon>Diversisporales</taxon>
        <taxon>Gigasporaceae</taxon>
        <taxon>Gigaspora</taxon>
    </lineage>
</organism>
<proteinExistence type="predicted"/>
<feature type="domain" description="Carrier" evidence="3">
    <location>
        <begin position="545"/>
        <end position="625"/>
    </location>
</feature>
<dbReference type="InterPro" id="IPR036736">
    <property type="entry name" value="ACP-like_sf"/>
</dbReference>
<dbReference type="EMBL" id="CAJVQB010002744">
    <property type="protein sequence ID" value="CAG8585824.1"/>
    <property type="molecule type" value="Genomic_DNA"/>
</dbReference>
<dbReference type="SMART" id="SM00823">
    <property type="entry name" value="PKS_PP"/>
    <property type="match status" value="1"/>
</dbReference>
<reference evidence="4 5" key="1">
    <citation type="submission" date="2021-06" db="EMBL/GenBank/DDBJ databases">
        <authorList>
            <person name="Kallberg Y."/>
            <person name="Tangrot J."/>
            <person name="Rosling A."/>
        </authorList>
    </citation>
    <scope>NUCLEOTIDE SEQUENCE [LARGE SCALE GENOMIC DNA]</scope>
    <source>
        <strain evidence="4 5">120-4 pot B 10/14</strain>
    </source>
</reference>
<dbReference type="SUPFAM" id="SSF51735">
    <property type="entry name" value="NAD(P)-binding Rossmann-fold domains"/>
    <property type="match status" value="1"/>
</dbReference>
<evidence type="ECO:0000256" key="1">
    <source>
        <dbReference type="ARBA" id="ARBA00022450"/>
    </source>
</evidence>
<dbReference type="PROSITE" id="PS50075">
    <property type="entry name" value="CARRIER"/>
    <property type="match status" value="1"/>
</dbReference>
<dbReference type="InterPro" id="IPR009081">
    <property type="entry name" value="PP-bd_ACP"/>
</dbReference>
<dbReference type="PROSITE" id="PS00012">
    <property type="entry name" value="PHOSPHOPANTETHEINE"/>
    <property type="match status" value="1"/>
</dbReference>
<keyword evidence="5" id="KW-1185">Reference proteome</keyword>
<dbReference type="InterPro" id="IPR006162">
    <property type="entry name" value="Ppantetheine_attach_site"/>
</dbReference>
<dbReference type="InterPro" id="IPR000873">
    <property type="entry name" value="AMP-dep_synth/lig_dom"/>
</dbReference>
<comment type="caution">
    <text evidence="4">The sequence shown here is derived from an EMBL/GenBank/DDBJ whole genome shotgun (WGS) entry which is preliminary data.</text>
</comment>
<dbReference type="InterPro" id="IPR020806">
    <property type="entry name" value="PKS_PP-bd"/>
</dbReference>
<name>A0ABN7UFR6_GIGMA</name>
<dbReference type="InterPro" id="IPR036291">
    <property type="entry name" value="NAD(P)-bd_dom_sf"/>
</dbReference>
<dbReference type="SUPFAM" id="SSF56801">
    <property type="entry name" value="Acetyl-CoA synthetase-like"/>
    <property type="match status" value="1"/>
</dbReference>
<evidence type="ECO:0000313" key="5">
    <source>
        <dbReference type="Proteomes" id="UP000789901"/>
    </source>
</evidence>
<dbReference type="Pfam" id="PF00501">
    <property type="entry name" value="AMP-binding"/>
    <property type="match status" value="1"/>
</dbReference>
<dbReference type="Gene3D" id="1.10.1200.10">
    <property type="entry name" value="ACP-like"/>
    <property type="match status" value="1"/>
</dbReference>
<sequence>MSHHGHQSLLEAFQHLVSTRPKEKVLMVPNGTEYEEINYQDLDIIINKYANYWNKQLENENLEKDSVISFFSLSGPEYLYNMMALWKLGFTVLFLSPRNSEPALIHLLQESKSHILIYDSQLSKISESVQSELGSQHSQTLKIFQIPNNLKNENIDHLVPVLKQDDDPYEKIIAIFHSSGSTSFPKLVPLTNRYFLFVKQSDKVDDIVLTTGPLFHIFGMTVLASTIFYPGTVYVFPIVSGSIPLVNEILYSLDQSKSNVLYTLPATIEQIYKNNPEEIKALLKLSSLYYAGAALSPQIGEKLVQSGVNLKSVYASTETGILMETSKNSSSPNIPWNAMKLTIPESSIRWIERNDFLDGAKELVVKKGTPTLSNIKGNTENDDYRVGDLFIETPKGSGFYIILGRADDTIVHSTGEKTNPLPIEDTIRLNQFVKQVVVVGFNRPFNCLLIELDYENIKITPFLNVTKSIFDSIHQANNDCPSHSRIFDEMVYILPLEGKTLSRTLKNNVQRKKVEIEFKEEIEMLYDNFVNAKIVTNNKFFSNNQWNEDSVKSIILDSLKSAIGDSFSLTDDGETSFFSIGLDSLSATKLRAILQKQFPIINLPHDVIFEYNTFQSLTQYLTKELLKISSPQSQNAEDEFKAKLQALKNEVDSYIQKYSTTDKFPPVANFNKINEVINEECGETVLMTGVTGSLGSFILRDLLNNPNALKVYCLVRASDENHGWSRLKDSFEQRNLDTSLLSKERVIILPSDLSDSKFGQTEKIYSNLVQEATQIYHVAWRLDFNSKIEAFERDSIAGTVHLLMLAREAYTHHKNVHFNFTSSISTTIGSKTNVKEDELPHDISNAMLNGYGLSKFITENVCAEWSRKIGFKLDIHRVGQVSGDSVTGVWNTREHIPLMIKGAQIMKIMPDSYSSNVDWIPVDVASQSIVDISLSSPFGNDSDYVRVNHILNPKQVTWNEFLKSLQQSGIDFKVVSNKEWLNTLLNTPEYQNVDKNPIAALSGFFEKAMSESSDKSEKYEPLFETQKSSGRSLALFNCQKIDVKLVSLYINNWKRISFLDS</sequence>
<dbReference type="PANTHER" id="PTHR43439">
    <property type="entry name" value="PHENYLACETATE-COENZYME A LIGASE"/>
    <property type="match status" value="1"/>
</dbReference>
<evidence type="ECO:0000313" key="4">
    <source>
        <dbReference type="EMBL" id="CAG8585824.1"/>
    </source>
</evidence>
<dbReference type="Pfam" id="PF00550">
    <property type="entry name" value="PP-binding"/>
    <property type="match status" value="1"/>
</dbReference>
<protein>
    <submittedName>
        <fullName evidence="4">39687_t:CDS:1</fullName>
    </submittedName>
</protein>
<dbReference type="PANTHER" id="PTHR43439:SF2">
    <property type="entry name" value="ENZYME, PUTATIVE (JCVI)-RELATED"/>
    <property type="match status" value="1"/>
</dbReference>
<gene>
    <name evidence="4" type="ORF">GMARGA_LOCUS6171</name>
</gene>
<keyword evidence="2" id="KW-0597">Phosphoprotein</keyword>
<accession>A0ABN7UFR6</accession>
<dbReference type="InterPro" id="IPR051414">
    <property type="entry name" value="Adenylate-forming_Reductase"/>
</dbReference>
<dbReference type="InterPro" id="IPR042099">
    <property type="entry name" value="ANL_N_sf"/>
</dbReference>
<dbReference type="Gene3D" id="3.40.50.720">
    <property type="entry name" value="NAD(P)-binding Rossmann-like Domain"/>
    <property type="match status" value="1"/>
</dbReference>